<protein>
    <submittedName>
        <fullName evidence="1">Uncharacterized protein</fullName>
    </submittedName>
</protein>
<name>A0A1D2QPZ1_9GAMM</name>
<organism evidence="1 2">
    <name type="scientific">Candidatus Endobugula sertula</name>
    <name type="common">Bugula neritina bacterial symbiont</name>
    <dbReference type="NCBI Taxonomy" id="62101"/>
    <lineage>
        <taxon>Bacteria</taxon>
        <taxon>Pseudomonadati</taxon>
        <taxon>Pseudomonadota</taxon>
        <taxon>Gammaproteobacteria</taxon>
        <taxon>Cellvibrionales</taxon>
        <taxon>Cellvibrionaceae</taxon>
        <taxon>Candidatus Endobugula</taxon>
    </lineage>
</organism>
<dbReference type="Proteomes" id="UP000242502">
    <property type="component" value="Unassembled WGS sequence"/>
</dbReference>
<reference evidence="1 2" key="1">
    <citation type="journal article" date="2016" name="Appl. Environ. Microbiol.">
        <title>Lack of Overt Genome Reduction in the Bryostatin-Producing Bryozoan Symbiont "Candidatus Endobugula sertula".</title>
        <authorList>
            <person name="Miller I.J."/>
            <person name="Vanee N."/>
            <person name="Fong S.S."/>
            <person name="Lim-Fong G.E."/>
            <person name="Kwan J.C."/>
        </authorList>
    </citation>
    <scope>NUCLEOTIDE SEQUENCE [LARGE SCALE GENOMIC DNA]</scope>
    <source>
        <strain evidence="1">AB1-4</strain>
    </source>
</reference>
<dbReference type="EMBL" id="MDLC01000023">
    <property type="protein sequence ID" value="ODS23659.1"/>
    <property type="molecule type" value="Genomic_DNA"/>
</dbReference>
<evidence type="ECO:0000313" key="1">
    <source>
        <dbReference type="EMBL" id="ODS23659.1"/>
    </source>
</evidence>
<evidence type="ECO:0000313" key="2">
    <source>
        <dbReference type="Proteomes" id="UP000242502"/>
    </source>
</evidence>
<accession>A0A1D2QPZ1</accession>
<comment type="caution">
    <text evidence="1">The sequence shown here is derived from an EMBL/GenBank/DDBJ whole genome shotgun (WGS) entry which is preliminary data.</text>
</comment>
<dbReference type="AlphaFoldDB" id="A0A1D2QPZ1"/>
<proteinExistence type="predicted"/>
<sequence>MNDFSGHGTEIYTYGNYLCSSYDYSSEAVSELKEKIADHLDCLMQNKWCRYVLSELEIGVN</sequence>
<gene>
    <name evidence="1" type="ORF">AB835_07595</name>
</gene>